<evidence type="ECO:0000259" key="1">
    <source>
        <dbReference type="Pfam" id="PF01425"/>
    </source>
</evidence>
<proteinExistence type="predicted"/>
<dbReference type="AlphaFoldDB" id="A0A6J7DTL5"/>
<dbReference type="InterPro" id="IPR023631">
    <property type="entry name" value="Amidase_dom"/>
</dbReference>
<evidence type="ECO:0000313" key="2">
    <source>
        <dbReference type="EMBL" id="CAB4871659.1"/>
    </source>
</evidence>
<feature type="domain" description="Amidase" evidence="1">
    <location>
        <begin position="11"/>
        <end position="96"/>
    </location>
</feature>
<dbReference type="Gene3D" id="3.90.1300.10">
    <property type="entry name" value="Amidase signature (AS) domain"/>
    <property type="match status" value="1"/>
</dbReference>
<dbReference type="PANTHER" id="PTHR11895">
    <property type="entry name" value="TRANSAMIDASE"/>
    <property type="match status" value="1"/>
</dbReference>
<dbReference type="Pfam" id="PF01425">
    <property type="entry name" value="Amidase"/>
    <property type="match status" value="1"/>
</dbReference>
<accession>A0A6J7DTL5</accession>
<dbReference type="GO" id="GO:0003824">
    <property type="term" value="F:catalytic activity"/>
    <property type="evidence" value="ECO:0007669"/>
    <property type="project" value="InterPro"/>
</dbReference>
<reference evidence="2" key="1">
    <citation type="submission" date="2020-05" db="EMBL/GenBank/DDBJ databases">
        <authorList>
            <person name="Chiriac C."/>
            <person name="Salcher M."/>
            <person name="Ghai R."/>
            <person name="Kavagutti S V."/>
        </authorList>
    </citation>
    <scope>NUCLEOTIDE SEQUENCE</scope>
</reference>
<gene>
    <name evidence="2" type="ORF">UFOPK3423_00775</name>
</gene>
<protein>
    <submittedName>
        <fullName evidence="2">Unannotated protein</fullName>
    </submittedName>
</protein>
<sequence>MLQGFGRALVEWTAQYDAILCPSLAELPVPLGTMNACDAQQPMAAFARSAAFTPFTAMANLTGSPAISVPLEHDLASGLPVGVQLIGQPEGEGALLALAAQLEAARPWANRRPGPAA</sequence>
<dbReference type="InterPro" id="IPR000120">
    <property type="entry name" value="Amidase"/>
</dbReference>
<dbReference type="SUPFAM" id="SSF75304">
    <property type="entry name" value="Amidase signature (AS) enzymes"/>
    <property type="match status" value="1"/>
</dbReference>
<dbReference type="EMBL" id="CAFBLQ010000068">
    <property type="protein sequence ID" value="CAB4871659.1"/>
    <property type="molecule type" value="Genomic_DNA"/>
</dbReference>
<dbReference type="PANTHER" id="PTHR11895:SF7">
    <property type="entry name" value="GLUTAMYL-TRNA(GLN) AMIDOTRANSFERASE SUBUNIT A, MITOCHONDRIAL"/>
    <property type="match status" value="1"/>
</dbReference>
<dbReference type="InterPro" id="IPR036928">
    <property type="entry name" value="AS_sf"/>
</dbReference>
<name>A0A6J7DTL5_9ZZZZ</name>
<organism evidence="2">
    <name type="scientific">freshwater metagenome</name>
    <dbReference type="NCBI Taxonomy" id="449393"/>
    <lineage>
        <taxon>unclassified sequences</taxon>
        <taxon>metagenomes</taxon>
        <taxon>ecological metagenomes</taxon>
    </lineage>
</organism>